<reference evidence="11" key="1">
    <citation type="submission" date="2025-08" db="UniProtKB">
        <authorList>
            <consortium name="Ensembl"/>
        </authorList>
    </citation>
    <scope>IDENTIFICATION</scope>
</reference>
<evidence type="ECO:0000256" key="3">
    <source>
        <dbReference type="ARBA" id="ARBA00022525"/>
    </source>
</evidence>
<evidence type="ECO:0000313" key="11">
    <source>
        <dbReference type="Ensembl" id="ENSZLMP00000004795.1"/>
    </source>
</evidence>
<keyword evidence="8" id="KW-0325">Glycoprotein</keyword>
<keyword evidence="3" id="KW-0964">Secreted</keyword>
<dbReference type="GO" id="GO:0005576">
    <property type="term" value="C:extracellular region"/>
    <property type="evidence" value="ECO:0007669"/>
    <property type="project" value="UniProtKB-SubCell"/>
</dbReference>
<evidence type="ECO:0000256" key="2">
    <source>
        <dbReference type="ARBA" id="ARBA00019248"/>
    </source>
</evidence>
<accession>A0A8D2NXS1</accession>
<dbReference type="Gene3D" id="3.30.60.30">
    <property type="match status" value="1"/>
</dbReference>
<feature type="chain" id="PRO_5034642192" description="Ovomucoid" evidence="9">
    <location>
        <begin position="22"/>
        <end position="94"/>
    </location>
</feature>
<keyword evidence="7" id="KW-1015">Disulfide bond</keyword>
<dbReference type="Pfam" id="PF00050">
    <property type="entry name" value="Kazal_1"/>
    <property type="match status" value="1"/>
</dbReference>
<keyword evidence="9" id="KW-0732">Signal</keyword>
<feature type="signal peptide" evidence="9">
    <location>
        <begin position="1"/>
        <end position="21"/>
    </location>
</feature>
<organism evidence="11 12">
    <name type="scientific">Zosterops lateralis melanops</name>
    <dbReference type="NCBI Taxonomy" id="1220523"/>
    <lineage>
        <taxon>Eukaryota</taxon>
        <taxon>Metazoa</taxon>
        <taxon>Chordata</taxon>
        <taxon>Craniata</taxon>
        <taxon>Vertebrata</taxon>
        <taxon>Euteleostomi</taxon>
        <taxon>Archelosauria</taxon>
        <taxon>Archosauria</taxon>
        <taxon>Dinosauria</taxon>
        <taxon>Saurischia</taxon>
        <taxon>Theropoda</taxon>
        <taxon>Coelurosauria</taxon>
        <taxon>Aves</taxon>
        <taxon>Neognathae</taxon>
        <taxon>Neoaves</taxon>
        <taxon>Telluraves</taxon>
        <taxon>Australaves</taxon>
        <taxon>Passeriformes</taxon>
        <taxon>Sylvioidea</taxon>
        <taxon>Zosteropidae</taxon>
        <taxon>Zosterops</taxon>
    </lineage>
</organism>
<dbReference type="InterPro" id="IPR036058">
    <property type="entry name" value="Kazal_dom_sf"/>
</dbReference>
<evidence type="ECO:0000256" key="4">
    <source>
        <dbReference type="ARBA" id="ARBA00022690"/>
    </source>
</evidence>
<dbReference type="Ensembl" id="ENSZLMT00000004961.1">
    <property type="protein sequence ID" value="ENSZLMP00000004795.1"/>
    <property type="gene ID" value="ENSZLMG00000003423.1"/>
</dbReference>
<dbReference type="CDD" id="cd00104">
    <property type="entry name" value="KAZAL_FS"/>
    <property type="match status" value="1"/>
</dbReference>
<keyword evidence="5" id="KW-0677">Repeat</keyword>
<dbReference type="InterPro" id="IPR002350">
    <property type="entry name" value="Kazal_dom"/>
</dbReference>
<name>A0A8D2NXS1_ZOSLA</name>
<dbReference type="SMART" id="SM00280">
    <property type="entry name" value="KAZAL"/>
    <property type="match status" value="1"/>
</dbReference>
<dbReference type="AlphaFoldDB" id="A0A8D2NXS1"/>
<evidence type="ECO:0000256" key="9">
    <source>
        <dbReference type="SAM" id="SignalP"/>
    </source>
</evidence>
<dbReference type="PANTHER" id="PTHR47499:SF1">
    <property type="entry name" value="SERINE PROTEASE INHIBITOR KAZAL-TYPE 7"/>
    <property type="match status" value="1"/>
</dbReference>
<keyword evidence="4" id="KW-0646">Protease inhibitor</keyword>
<evidence type="ECO:0000313" key="12">
    <source>
        <dbReference type="Proteomes" id="UP000694401"/>
    </source>
</evidence>
<evidence type="ECO:0000256" key="5">
    <source>
        <dbReference type="ARBA" id="ARBA00022737"/>
    </source>
</evidence>
<dbReference type="PROSITE" id="PS51465">
    <property type="entry name" value="KAZAL_2"/>
    <property type="match status" value="1"/>
</dbReference>
<proteinExistence type="predicted"/>
<evidence type="ECO:0000256" key="8">
    <source>
        <dbReference type="ARBA" id="ARBA00023180"/>
    </source>
</evidence>
<keyword evidence="12" id="KW-1185">Reference proteome</keyword>
<evidence type="ECO:0000259" key="10">
    <source>
        <dbReference type="PROSITE" id="PS51465"/>
    </source>
</evidence>
<evidence type="ECO:0000256" key="6">
    <source>
        <dbReference type="ARBA" id="ARBA00022900"/>
    </source>
</evidence>
<dbReference type="InterPro" id="IPR050159">
    <property type="entry name" value="Kazal-type_SerProtInhib"/>
</dbReference>
<dbReference type="Proteomes" id="UP000694401">
    <property type="component" value="Unassembled WGS sequence"/>
</dbReference>
<comment type="subcellular location">
    <subcellularLocation>
        <location evidence="1">Secreted</location>
    </subcellularLocation>
</comment>
<dbReference type="GO" id="GO:0004867">
    <property type="term" value="F:serine-type endopeptidase inhibitor activity"/>
    <property type="evidence" value="ECO:0007669"/>
    <property type="project" value="UniProtKB-KW"/>
</dbReference>
<sequence>ALYAGLDLLILSLSLIPFSLFGDIMSPISQIDCTGFLRPGSGFSIPCGVDYSPICGTNGITYRNKCQFCTAYCSFRHLEHKGKCLDSPDAFGLE</sequence>
<dbReference type="PROSITE" id="PS00282">
    <property type="entry name" value="KAZAL_1"/>
    <property type="match status" value="1"/>
</dbReference>
<protein>
    <recommendedName>
        <fullName evidence="2">Ovomucoid</fullName>
    </recommendedName>
</protein>
<dbReference type="PANTHER" id="PTHR47499">
    <property type="entry name" value="SERINE PROTEASE INHIBITOR KAZAL-TYPE 7 SPINK7"/>
    <property type="match status" value="1"/>
</dbReference>
<evidence type="ECO:0000256" key="1">
    <source>
        <dbReference type="ARBA" id="ARBA00004613"/>
    </source>
</evidence>
<dbReference type="SUPFAM" id="SSF100895">
    <property type="entry name" value="Kazal-type serine protease inhibitors"/>
    <property type="match status" value="1"/>
</dbReference>
<evidence type="ECO:0000256" key="7">
    <source>
        <dbReference type="ARBA" id="ARBA00023157"/>
    </source>
</evidence>
<reference evidence="11" key="2">
    <citation type="submission" date="2025-09" db="UniProtKB">
        <authorList>
            <consortium name="Ensembl"/>
        </authorList>
    </citation>
    <scope>IDENTIFICATION</scope>
</reference>
<feature type="domain" description="Kazal-like" evidence="10">
    <location>
        <begin position="27"/>
        <end position="86"/>
    </location>
</feature>
<keyword evidence="6" id="KW-0722">Serine protease inhibitor</keyword>